<comment type="caution">
    <text evidence="3">The sequence shown here is derived from an EMBL/GenBank/DDBJ whole genome shotgun (WGS) entry which is preliminary data.</text>
</comment>
<dbReference type="Proteomes" id="UP001596154">
    <property type="component" value="Unassembled WGS sequence"/>
</dbReference>
<dbReference type="Gene3D" id="3.40.50.300">
    <property type="entry name" value="P-loop containing nucleotide triphosphate hydrolases"/>
    <property type="match status" value="1"/>
</dbReference>
<dbReference type="InterPro" id="IPR016300">
    <property type="entry name" value="ATPase_ArsA/GET3"/>
</dbReference>
<dbReference type="PANTHER" id="PTHR10803">
    <property type="entry name" value="ARSENICAL PUMP-DRIVING ATPASE ARSENITE-TRANSLOCATING ATPASE"/>
    <property type="match status" value="1"/>
</dbReference>
<sequence length="459" mass="49030">MSRPDPAHTHDPARPHLTPTRVLDLDPLIEDPKTRIVVCCGAGGVGKTTTAAALGLRAAERGRKVVVLTIDPARRLAQSMGIDSLDNTPRRVKGIDDSAGGELHAMMLDMKRTFDEIVEAHADPERAAAILGNPFYQSLSAGFAGTQEYMAMEKLGQLRSRDEWDLIVVDTPPSRSALDFLDAPKRLGSFLDGRLIRLLTAPAKLGGRAGMKFLNVGMSMMTGTLGKLLGGQLLKDVQTFVAAMDTTFGGFRTRADATYKLLQAPGTAFLVVAAPERDALREAAYFVERLAAENMPLAGLVLNRVHGSGAGRLSAERALAAAENLEDSRIVDQEGGKAGLRNSPDTYDSSDSPVSGTPDPDDGSPAATDLAEAAEANTDAADGERSVDRLAAGLLRLHAERMQLLAREQRTRDRFTALHPEVAVAEVAALPGDVHDLAGLRDIGHRLAEHRSELPPTHA</sequence>
<evidence type="ECO:0000259" key="2">
    <source>
        <dbReference type="Pfam" id="PF02374"/>
    </source>
</evidence>
<accession>A0ABW0UNG1</accession>
<name>A0ABW0UNG1_9ACTN</name>
<reference evidence="4" key="1">
    <citation type="journal article" date="2019" name="Int. J. Syst. Evol. Microbiol.">
        <title>The Global Catalogue of Microorganisms (GCM) 10K type strain sequencing project: providing services to taxonomists for standard genome sequencing and annotation.</title>
        <authorList>
            <consortium name="The Broad Institute Genomics Platform"/>
            <consortium name="The Broad Institute Genome Sequencing Center for Infectious Disease"/>
            <person name="Wu L."/>
            <person name="Ma J."/>
        </authorList>
    </citation>
    <scope>NUCLEOTIDE SEQUENCE [LARGE SCALE GENOMIC DNA]</scope>
    <source>
        <strain evidence="4">CGMCC 4.7248</strain>
    </source>
</reference>
<dbReference type="EMBL" id="JBHSNY010000003">
    <property type="protein sequence ID" value="MFC5634244.1"/>
    <property type="molecule type" value="Genomic_DNA"/>
</dbReference>
<protein>
    <submittedName>
        <fullName evidence="3">ArsA family ATPase</fullName>
    </submittedName>
</protein>
<keyword evidence="4" id="KW-1185">Reference proteome</keyword>
<evidence type="ECO:0000256" key="1">
    <source>
        <dbReference type="SAM" id="MobiDB-lite"/>
    </source>
</evidence>
<dbReference type="InterPro" id="IPR025723">
    <property type="entry name" value="ArsA/GET3_ATPase-like"/>
</dbReference>
<feature type="compositionally biased region" description="Polar residues" evidence="1">
    <location>
        <begin position="343"/>
        <end position="355"/>
    </location>
</feature>
<proteinExistence type="predicted"/>
<dbReference type="CDD" id="cd02035">
    <property type="entry name" value="ArsA"/>
    <property type="match status" value="1"/>
</dbReference>
<evidence type="ECO:0000313" key="4">
    <source>
        <dbReference type="Proteomes" id="UP001596154"/>
    </source>
</evidence>
<organism evidence="3 4">
    <name type="scientific">Streptomyces bullii</name>
    <dbReference type="NCBI Taxonomy" id="349910"/>
    <lineage>
        <taxon>Bacteria</taxon>
        <taxon>Bacillati</taxon>
        <taxon>Actinomycetota</taxon>
        <taxon>Actinomycetes</taxon>
        <taxon>Kitasatosporales</taxon>
        <taxon>Streptomycetaceae</taxon>
        <taxon>Streptomyces</taxon>
    </lineage>
</organism>
<feature type="domain" description="ArsA/GET3 Anion-transporting ATPase-like" evidence="2">
    <location>
        <begin position="34"/>
        <end position="305"/>
    </location>
</feature>
<dbReference type="RefSeq" id="WP_381019901.1">
    <property type="nucleotide sequence ID" value="NZ_JBHSNY010000003.1"/>
</dbReference>
<feature type="region of interest" description="Disordered" evidence="1">
    <location>
        <begin position="330"/>
        <end position="367"/>
    </location>
</feature>
<dbReference type="Pfam" id="PF02374">
    <property type="entry name" value="ArsA_ATPase"/>
    <property type="match status" value="1"/>
</dbReference>
<dbReference type="SUPFAM" id="SSF52540">
    <property type="entry name" value="P-loop containing nucleoside triphosphate hydrolases"/>
    <property type="match status" value="1"/>
</dbReference>
<evidence type="ECO:0000313" key="3">
    <source>
        <dbReference type="EMBL" id="MFC5634244.1"/>
    </source>
</evidence>
<gene>
    <name evidence="3" type="ORF">ACFPZJ_10710</name>
</gene>
<dbReference type="PANTHER" id="PTHR10803:SF26">
    <property type="entry name" value="ANION TRANSPORTER ATPASE-RELATED"/>
    <property type="match status" value="1"/>
</dbReference>
<dbReference type="InterPro" id="IPR027417">
    <property type="entry name" value="P-loop_NTPase"/>
</dbReference>